<evidence type="ECO:0000259" key="1">
    <source>
        <dbReference type="Pfam" id="PF03354"/>
    </source>
</evidence>
<dbReference type="GO" id="GO:0004519">
    <property type="term" value="F:endonuclease activity"/>
    <property type="evidence" value="ECO:0007669"/>
    <property type="project" value="InterPro"/>
</dbReference>
<dbReference type="AlphaFoldDB" id="A0A2G0E8P9"/>
<sequence length="547" mass="64537">MTLLQPYFFDEYVDLYERGKIPFNKERIQLVEYLKKEVLPRDDLYFDDEMIHKFIRYAEKNFFPLAKYQKFITPFIFLYKKEDDEVFFNEILNSIARGGGKNGFMSARDSFFISPLYGVRNYDVTITANSEKQGKVSFKEVYETVQTKRLEQQFYLTKMAITNRVTNSIFSYRTNNPKTMDSARDGCLEFDEIHMFENSDIVDIQRSGLGKIKHPRTFYNGTNGHVREGFYDRTLERAQKIFTGENKNDRLFPFICKLDTIEEMDKPELWSKANPMFEEESSYAKRLYSTVMDEYLKLEEEPSGRREFVVKRMNFTEGDMESDITTHEKLLATNQPIGDLKGKSCVAGFDYAEIRDFASVGLLFKQDEKFIWMQHSFARKEFLDTFKIKAPIKEWADKGIFTIVDAPSISPQLLIDWLNEKRELYQIEMVCADGYRMDLLQPLLEKEGYNYEFIRNIRGVQSKVAPIIEDGFANEKFIFGDDPSMRWYTNNSYAKVDKSGNKTFLKKEPVRRKTDGFHAFLAALYKREEIEDVDLEGFFDLMEDWDF</sequence>
<dbReference type="InterPro" id="IPR046461">
    <property type="entry name" value="TerL_ATPase"/>
</dbReference>
<accession>A0A2G0E8P9</accession>
<comment type="caution">
    <text evidence="3">The sequence shown here is derived from an EMBL/GenBank/DDBJ whole genome shotgun (WGS) entry which is preliminary data.</text>
</comment>
<dbReference type="RefSeq" id="WP_072538724.1">
    <property type="nucleotide sequence ID" value="NZ_PCGC01000032.1"/>
</dbReference>
<dbReference type="InterPro" id="IPR046462">
    <property type="entry name" value="TerL_nuclease"/>
</dbReference>
<evidence type="ECO:0000313" key="4">
    <source>
        <dbReference type="Proteomes" id="UP000224303"/>
    </source>
</evidence>
<feature type="domain" description="Terminase large subunit-like endonuclease" evidence="2">
    <location>
        <begin position="247"/>
        <end position="526"/>
    </location>
</feature>
<dbReference type="Pfam" id="PF20441">
    <property type="entry name" value="TerL_nuclease"/>
    <property type="match status" value="1"/>
</dbReference>
<dbReference type="InterPro" id="IPR005021">
    <property type="entry name" value="Terminase_largesu-like"/>
</dbReference>
<gene>
    <name evidence="3" type="ORF">CQR37_11655</name>
</gene>
<evidence type="ECO:0000313" key="3">
    <source>
        <dbReference type="EMBL" id="PHL20863.1"/>
    </source>
</evidence>
<reference evidence="3 4" key="1">
    <citation type="submission" date="2017-10" db="EMBL/GenBank/DDBJ databases">
        <title>Draft genomes of the Enterococcus faecium isolated from human feces before and after Helicobacter pylori eradication therapy.</title>
        <authorList>
            <person name="Prianichniikov N.A."/>
            <person name="Glushchenko O.E."/>
            <person name="Malakhova M.V."/>
        </authorList>
    </citation>
    <scope>NUCLEOTIDE SEQUENCE [LARGE SCALE GENOMIC DNA]</scope>
    <source>
        <strain evidence="3 4">Hp_5-7</strain>
    </source>
</reference>
<proteinExistence type="predicted"/>
<feature type="domain" description="Terminase large subunit-like ATPase" evidence="1">
    <location>
        <begin position="68"/>
        <end position="238"/>
    </location>
</feature>
<dbReference type="PANTHER" id="PTHR41287:SF1">
    <property type="entry name" value="PROTEIN YMFN"/>
    <property type="match status" value="1"/>
</dbReference>
<dbReference type="Proteomes" id="UP000224303">
    <property type="component" value="Unassembled WGS sequence"/>
</dbReference>
<dbReference type="Pfam" id="PF03354">
    <property type="entry name" value="TerL_ATPase"/>
    <property type="match status" value="1"/>
</dbReference>
<dbReference type="EMBL" id="PCGC01000032">
    <property type="protein sequence ID" value="PHL20863.1"/>
    <property type="molecule type" value="Genomic_DNA"/>
</dbReference>
<organism evidence="3 4">
    <name type="scientific">Enterococcus faecium</name>
    <name type="common">Streptococcus faecium</name>
    <dbReference type="NCBI Taxonomy" id="1352"/>
    <lineage>
        <taxon>Bacteria</taxon>
        <taxon>Bacillati</taxon>
        <taxon>Bacillota</taxon>
        <taxon>Bacilli</taxon>
        <taxon>Lactobacillales</taxon>
        <taxon>Enterococcaceae</taxon>
        <taxon>Enterococcus</taxon>
    </lineage>
</organism>
<protein>
    <submittedName>
        <fullName evidence="3">Terminase large subunit</fullName>
    </submittedName>
</protein>
<dbReference type="PANTHER" id="PTHR41287">
    <property type="match status" value="1"/>
</dbReference>
<name>A0A2G0E8P9_ENTFC</name>
<evidence type="ECO:0000259" key="2">
    <source>
        <dbReference type="Pfam" id="PF20441"/>
    </source>
</evidence>